<reference evidence="3 4" key="1">
    <citation type="submission" date="2021-03" db="EMBL/GenBank/DDBJ databases">
        <title>Genomic Encyclopedia of Type Strains, Phase IV (KMG-IV): sequencing the most valuable type-strain genomes for metagenomic binning, comparative biology and taxonomic classification.</title>
        <authorList>
            <person name="Goeker M."/>
        </authorList>
    </citation>
    <scope>NUCLEOTIDE SEQUENCE [LARGE SCALE GENOMIC DNA]</scope>
    <source>
        <strain evidence="3 4">DSM 21292</strain>
    </source>
</reference>
<feature type="transmembrane region" description="Helical" evidence="2">
    <location>
        <begin position="9"/>
        <end position="29"/>
    </location>
</feature>
<evidence type="ECO:0000313" key="4">
    <source>
        <dbReference type="Proteomes" id="UP000810207"/>
    </source>
</evidence>
<comment type="caution">
    <text evidence="3">The sequence shown here is derived from an EMBL/GenBank/DDBJ whole genome shotgun (WGS) entry which is preliminary data.</text>
</comment>
<keyword evidence="1" id="KW-0175">Coiled coil</keyword>
<keyword evidence="2" id="KW-1133">Transmembrane helix</keyword>
<dbReference type="Proteomes" id="UP000810207">
    <property type="component" value="Unassembled WGS sequence"/>
</dbReference>
<protein>
    <submittedName>
        <fullName evidence="3">Uncharacterized protein</fullName>
    </submittedName>
</protein>
<name>A0ABS4RLU0_PAEXY</name>
<gene>
    <name evidence="3" type="ORF">J2Z28_000478</name>
</gene>
<keyword evidence="4" id="KW-1185">Reference proteome</keyword>
<dbReference type="RefSeq" id="WP_211081046.1">
    <property type="nucleotide sequence ID" value="NZ_JAGIKV010000002.1"/>
</dbReference>
<dbReference type="EMBL" id="JAGIKV010000002">
    <property type="protein sequence ID" value="MBP2243868.1"/>
    <property type="molecule type" value="Genomic_DNA"/>
</dbReference>
<evidence type="ECO:0000256" key="2">
    <source>
        <dbReference type="SAM" id="Phobius"/>
    </source>
</evidence>
<keyword evidence="2" id="KW-0472">Membrane</keyword>
<sequence>MKKIFTESLFPTVLATILSFFLSFINSYINMPDVIINVGEVVKVKNQYQVSVSIFNQGKRDIHKIESVFPDEIKTNNIYTSDMLILNQKAGNGQNVFEIGGVRKGQSIQMTLFFQNPINPEKINFLSSELNISVNYFNQQVDATQGKVVREALIQTIVFLLIFGSFNYFSVRRMNETKELLNRFEDNHKNQIERAEKNSEIQLDFYKEQLDQLKSVVAKTRILNARRTYEYKKELSFWRDTIRKIIYNSGRTEREANNLFNQISTYLKTHQTHKEERDVETLMQLEEMYAYKNKKKTNKKFFTKIIYIC</sequence>
<accession>A0ABS4RLU0</accession>
<evidence type="ECO:0000256" key="1">
    <source>
        <dbReference type="SAM" id="Coils"/>
    </source>
</evidence>
<keyword evidence="2" id="KW-0812">Transmembrane</keyword>
<feature type="coiled-coil region" evidence="1">
    <location>
        <begin position="174"/>
        <end position="216"/>
    </location>
</feature>
<evidence type="ECO:0000313" key="3">
    <source>
        <dbReference type="EMBL" id="MBP2243868.1"/>
    </source>
</evidence>
<feature type="transmembrane region" description="Helical" evidence="2">
    <location>
        <begin position="152"/>
        <end position="171"/>
    </location>
</feature>
<organism evidence="3 4">
    <name type="scientific">Paenibacillus xylanexedens</name>
    <dbReference type="NCBI Taxonomy" id="528191"/>
    <lineage>
        <taxon>Bacteria</taxon>
        <taxon>Bacillati</taxon>
        <taxon>Bacillota</taxon>
        <taxon>Bacilli</taxon>
        <taxon>Bacillales</taxon>
        <taxon>Paenibacillaceae</taxon>
        <taxon>Paenibacillus</taxon>
    </lineage>
</organism>
<proteinExistence type="predicted"/>